<accession>A0A1F8BE01</accession>
<dbReference type="GO" id="GO:0009252">
    <property type="term" value="P:peptidoglycan biosynthetic process"/>
    <property type="evidence" value="ECO:0007669"/>
    <property type="project" value="UniProtKB-KW"/>
</dbReference>
<feature type="transmembrane region" description="Helical" evidence="16">
    <location>
        <begin position="48"/>
        <end position="66"/>
    </location>
</feature>
<keyword evidence="8 16" id="KW-0472">Membrane</keyword>
<evidence type="ECO:0000256" key="6">
    <source>
        <dbReference type="ARBA" id="ARBA00022984"/>
    </source>
</evidence>
<evidence type="ECO:0000256" key="8">
    <source>
        <dbReference type="ARBA" id="ARBA00023136"/>
    </source>
</evidence>
<feature type="transmembrane region" description="Helical" evidence="16">
    <location>
        <begin position="181"/>
        <end position="204"/>
    </location>
</feature>
<feature type="transmembrane region" description="Helical" evidence="16">
    <location>
        <begin position="143"/>
        <end position="175"/>
    </location>
</feature>
<feature type="transmembrane region" description="Helical" evidence="16">
    <location>
        <begin position="335"/>
        <end position="356"/>
    </location>
</feature>
<dbReference type="GO" id="GO:0051301">
    <property type="term" value="P:cell division"/>
    <property type="evidence" value="ECO:0007669"/>
    <property type="project" value="InterPro"/>
</dbReference>
<dbReference type="GO" id="GO:0008955">
    <property type="term" value="F:peptidoglycan glycosyltransferase activity"/>
    <property type="evidence" value="ECO:0007669"/>
    <property type="project" value="UniProtKB-EC"/>
</dbReference>
<dbReference type="PANTHER" id="PTHR30474">
    <property type="entry name" value="CELL CYCLE PROTEIN"/>
    <property type="match status" value="1"/>
</dbReference>
<evidence type="ECO:0000256" key="4">
    <source>
        <dbReference type="ARBA" id="ARBA00022692"/>
    </source>
</evidence>
<dbReference type="Pfam" id="PF01098">
    <property type="entry name" value="FTSW_RODA_SPOVE"/>
    <property type="match status" value="1"/>
</dbReference>
<keyword evidence="7 16" id="KW-1133">Transmembrane helix</keyword>
<dbReference type="STRING" id="1802519.A2961_04055"/>
<dbReference type="AlphaFoldDB" id="A0A1F8BE01"/>
<dbReference type="EC" id="2.4.99.28" evidence="14"/>
<evidence type="ECO:0000256" key="15">
    <source>
        <dbReference type="ARBA" id="ARBA00049902"/>
    </source>
</evidence>
<dbReference type="GO" id="GO:0005886">
    <property type="term" value="C:plasma membrane"/>
    <property type="evidence" value="ECO:0007669"/>
    <property type="project" value="TreeGrafter"/>
</dbReference>
<dbReference type="GO" id="GO:0008360">
    <property type="term" value="P:regulation of cell shape"/>
    <property type="evidence" value="ECO:0007669"/>
    <property type="project" value="UniProtKB-KW"/>
</dbReference>
<evidence type="ECO:0000256" key="1">
    <source>
        <dbReference type="ARBA" id="ARBA00004141"/>
    </source>
</evidence>
<feature type="transmembrane region" description="Helical" evidence="16">
    <location>
        <begin position="307"/>
        <end position="329"/>
    </location>
</feature>
<dbReference type="InterPro" id="IPR001182">
    <property type="entry name" value="FtsW/RodA"/>
</dbReference>
<feature type="transmembrane region" description="Helical" evidence="16">
    <location>
        <begin position="224"/>
        <end position="241"/>
    </location>
</feature>
<evidence type="ECO:0000256" key="5">
    <source>
        <dbReference type="ARBA" id="ARBA00022960"/>
    </source>
</evidence>
<evidence type="ECO:0000256" key="12">
    <source>
        <dbReference type="ARBA" id="ARBA00041185"/>
    </source>
</evidence>
<evidence type="ECO:0000256" key="14">
    <source>
        <dbReference type="ARBA" id="ARBA00044770"/>
    </source>
</evidence>
<evidence type="ECO:0000256" key="13">
    <source>
        <dbReference type="ARBA" id="ARBA00041418"/>
    </source>
</evidence>
<dbReference type="GO" id="GO:0032153">
    <property type="term" value="C:cell division site"/>
    <property type="evidence" value="ECO:0007669"/>
    <property type="project" value="TreeGrafter"/>
</dbReference>
<dbReference type="PANTHER" id="PTHR30474:SF2">
    <property type="entry name" value="PEPTIDOGLYCAN GLYCOSYLTRANSFERASE FTSW-RELATED"/>
    <property type="match status" value="1"/>
</dbReference>
<comment type="catalytic activity">
    <reaction evidence="15">
        <text>[GlcNAc-(1-&gt;4)-Mur2Ac(oyl-L-Ala-gamma-D-Glu-L-Lys-D-Ala-D-Ala)](n)-di-trans,octa-cis-undecaprenyl diphosphate + beta-D-GlcNAc-(1-&gt;4)-Mur2Ac(oyl-L-Ala-gamma-D-Glu-L-Lys-D-Ala-D-Ala)-di-trans,octa-cis-undecaprenyl diphosphate = [GlcNAc-(1-&gt;4)-Mur2Ac(oyl-L-Ala-gamma-D-Glu-L-Lys-D-Ala-D-Ala)](n+1)-di-trans,octa-cis-undecaprenyl diphosphate + di-trans,octa-cis-undecaprenyl diphosphate + H(+)</text>
        <dbReference type="Rhea" id="RHEA:23708"/>
        <dbReference type="Rhea" id="RHEA-COMP:9602"/>
        <dbReference type="Rhea" id="RHEA-COMP:9603"/>
        <dbReference type="ChEBI" id="CHEBI:15378"/>
        <dbReference type="ChEBI" id="CHEBI:58405"/>
        <dbReference type="ChEBI" id="CHEBI:60033"/>
        <dbReference type="ChEBI" id="CHEBI:78435"/>
        <dbReference type="EC" id="2.4.99.28"/>
    </reaction>
</comment>
<feature type="transmembrane region" description="Helical" evidence="16">
    <location>
        <begin position="78"/>
        <end position="100"/>
    </location>
</feature>
<keyword evidence="3" id="KW-0808">Transferase</keyword>
<feature type="transmembrane region" description="Helical" evidence="16">
    <location>
        <begin position="120"/>
        <end position="136"/>
    </location>
</feature>
<keyword evidence="6" id="KW-0573">Peptidoglycan synthesis</keyword>
<name>A0A1F8BE01_9BACT</name>
<keyword evidence="2" id="KW-0328">Glycosyltransferase</keyword>
<evidence type="ECO:0000256" key="10">
    <source>
        <dbReference type="ARBA" id="ARBA00033270"/>
    </source>
</evidence>
<proteinExistence type="inferred from homology"/>
<evidence type="ECO:0000313" key="17">
    <source>
        <dbReference type="EMBL" id="OGM61605.1"/>
    </source>
</evidence>
<evidence type="ECO:0000256" key="11">
    <source>
        <dbReference type="ARBA" id="ARBA00038053"/>
    </source>
</evidence>
<dbReference type="Proteomes" id="UP000177082">
    <property type="component" value="Unassembled WGS sequence"/>
</dbReference>
<comment type="similarity">
    <text evidence="11">Belongs to the SEDS family. FtsW subfamily.</text>
</comment>
<dbReference type="EMBL" id="MGHF01000035">
    <property type="protein sequence ID" value="OGM61605.1"/>
    <property type="molecule type" value="Genomic_DNA"/>
</dbReference>
<comment type="caution">
    <text evidence="17">The sequence shown here is derived from an EMBL/GenBank/DDBJ whole genome shotgun (WGS) entry which is preliminary data.</text>
</comment>
<evidence type="ECO:0000256" key="7">
    <source>
        <dbReference type="ARBA" id="ARBA00022989"/>
    </source>
</evidence>
<evidence type="ECO:0000256" key="2">
    <source>
        <dbReference type="ARBA" id="ARBA00022676"/>
    </source>
</evidence>
<comment type="subcellular location">
    <subcellularLocation>
        <location evidence="1">Membrane</location>
        <topology evidence="1">Multi-pass membrane protein</topology>
    </subcellularLocation>
</comment>
<protein>
    <recommendedName>
        <fullName evidence="12">Probable peptidoglycan glycosyltransferase FtsW</fullName>
        <ecNumber evidence="14">2.4.99.28</ecNumber>
    </recommendedName>
    <alternativeName>
        <fullName evidence="13">Cell division protein FtsW</fullName>
    </alternativeName>
    <alternativeName>
        <fullName evidence="10">Cell wall polymerase</fullName>
    </alternativeName>
    <alternativeName>
        <fullName evidence="9">Peptidoglycan polymerase</fullName>
    </alternativeName>
</protein>
<organism evidence="17 18">
    <name type="scientific">Candidatus Woesebacteria bacterium RIFCSPLOWO2_01_FULL_39_21</name>
    <dbReference type="NCBI Taxonomy" id="1802519"/>
    <lineage>
        <taxon>Bacteria</taxon>
        <taxon>Candidatus Woeseibacteriota</taxon>
    </lineage>
</organism>
<evidence type="ECO:0000256" key="9">
    <source>
        <dbReference type="ARBA" id="ARBA00032370"/>
    </source>
</evidence>
<evidence type="ECO:0000313" key="18">
    <source>
        <dbReference type="Proteomes" id="UP000177082"/>
    </source>
</evidence>
<keyword evidence="5" id="KW-0133">Cell shape</keyword>
<feature type="transmembrane region" description="Helical" evidence="16">
    <location>
        <begin position="261"/>
        <end position="286"/>
    </location>
</feature>
<sequence length="361" mass="39336">MKRKKEHKKKSYDKSLLYLTIGLTFLGVLAVADASTPQALKFFSDSFYFLRSQIVAVALGFVGLIISSRIHYSVWKRYSVAFFVLTIAMLLLVLIPGVGIKSLGARRWIDLSVVSFQPSEFVKLFFAIYVSSLVSSKKNLLSFVLPLLIVAALVMLQPDMGTTLVILSIGVSAIFVNGISFVSFISILSVGFLAGLLLIFTSTYRRERLMSFLSGVNEPLTSSYHVKQILLGLGLGGFLGSGLGQSRQKFLFLPESATDSVFVVIAEELGFVGAVIVLILISILVFRLFRIALRSEDRFASAFSTCVGVWIGLQSFLNIGSMVVLVPLTGIPLPFFSYGGTSLIALLVSIGIVLNISREGI</sequence>
<reference evidence="17 18" key="1">
    <citation type="journal article" date="2016" name="Nat. Commun.">
        <title>Thousands of microbial genomes shed light on interconnected biogeochemical processes in an aquifer system.</title>
        <authorList>
            <person name="Anantharaman K."/>
            <person name="Brown C.T."/>
            <person name="Hug L.A."/>
            <person name="Sharon I."/>
            <person name="Castelle C.J."/>
            <person name="Probst A.J."/>
            <person name="Thomas B.C."/>
            <person name="Singh A."/>
            <person name="Wilkins M.J."/>
            <person name="Karaoz U."/>
            <person name="Brodie E.L."/>
            <person name="Williams K.H."/>
            <person name="Hubbard S.S."/>
            <person name="Banfield J.F."/>
        </authorList>
    </citation>
    <scope>NUCLEOTIDE SEQUENCE [LARGE SCALE GENOMIC DNA]</scope>
</reference>
<gene>
    <name evidence="17" type="ORF">A2961_04055</name>
</gene>
<keyword evidence="4 16" id="KW-0812">Transmembrane</keyword>
<evidence type="ECO:0000256" key="16">
    <source>
        <dbReference type="SAM" id="Phobius"/>
    </source>
</evidence>
<evidence type="ECO:0000256" key="3">
    <source>
        <dbReference type="ARBA" id="ARBA00022679"/>
    </source>
</evidence>
<dbReference type="GO" id="GO:0015648">
    <property type="term" value="F:lipid-linked peptidoglycan transporter activity"/>
    <property type="evidence" value="ECO:0007669"/>
    <property type="project" value="TreeGrafter"/>
</dbReference>